<proteinExistence type="predicted"/>
<keyword evidence="2" id="KW-1185">Reference proteome</keyword>
<protein>
    <submittedName>
        <fullName evidence="1">Hypothetical_protein</fullName>
    </submittedName>
</protein>
<evidence type="ECO:0000313" key="1">
    <source>
        <dbReference type="EMBL" id="CAL5978740.1"/>
    </source>
</evidence>
<gene>
    <name evidence="1" type="ORF">HINF_LOCUS4932</name>
</gene>
<comment type="caution">
    <text evidence="1">The sequence shown here is derived from an EMBL/GenBank/DDBJ whole genome shotgun (WGS) entry which is preliminary data.</text>
</comment>
<dbReference type="EMBL" id="CAXDID020000009">
    <property type="protein sequence ID" value="CAL5978740.1"/>
    <property type="molecule type" value="Genomic_DNA"/>
</dbReference>
<sequence>MITYRHNSDATVRVAFNNGWLEHYLIYLANTLRECTENHVFRQISLSSHPNELYFSKIHLYNCNDNTPQNFKHVSQTLQLQQHLCNNLGYEVKTNRVGTHHTQRCNVTRQLNETEINEMNELANVIFKYMNGDQLDSEIFSKISDFWREVKSGISKEWQQDKLKNRAKKHMIIDGHNTDRAGSYGRILQSSPHVPINSPLCAQYIKEVYLNIALAKEVKRRGLAKLENNGVSTLSQQVVKKRGFIVLYITKIAK</sequence>
<dbReference type="Proteomes" id="UP001642409">
    <property type="component" value="Unassembled WGS sequence"/>
</dbReference>
<reference evidence="1 2" key="1">
    <citation type="submission" date="2024-07" db="EMBL/GenBank/DDBJ databases">
        <authorList>
            <person name="Akdeniz Z."/>
        </authorList>
    </citation>
    <scope>NUCLEOTIDE SEQUENCE [LARGE SCALE GENOMIC DNA]</scope>
</reference>
<accession>A0ABP1GW79</accession>
<evidence type="ECO:0000313" key="2">
    <source>
        <dbReference type="Proteomes" id="UP001642409"/>
    </source>
</evidence>
<name>A0ABP1GW79_9EUKA</name>
<organism evidence="1 2">
    <name type="scientific">Hexamita inflata</name>
    <dbReference type="NCBI Taxonomy" id="28002"/>
    <lineage>
        <taxon>Eukaryota</taxon>
        <taxon>Metamonada</taxon>
        <taxon>Diplomonadida</taxon>
        <taxon>Hexamitidae</taxon>
        <taxon>Hexamitinae</taxon>
        <taxon>Hexamita</taxon>
    </lineage>
</organism>